<dbReference type="InterPro" id="IPR000092">
    <property type="entry name" value="Polyprenyl_synt"/>
</dbReference>
<dbReference type="PANTHER" id="PTHR12001">
    <property type="entry name" value="GERANYLGERANYL PYROPHOSPHATE SYNTHASE"/>
    <property type="match status" value="1"/>
</dbReference>
<keyword evidence="5" id="KW-0460">Magnesium</keyword>
<keyword evidence="3 6" id="KW-0808">Transferase</keyword>
<dbReference type="EMBL" id="JAVRER010000020">
    <property type="protein sequence ID" value="MDT0416771.1"/>
    <property type="molecule type" value="Genomic_DNA"/>
</dbReference>
<keyword evidence="4" id="KW-0479">Metal-binding</keyword>
<evidence type="ECO:0000256" key="7">
    <source>
        <dbReference type="SAM" id="MobiDB-lite"/>
    </source>
</evidence>
<evidence type="ECO:0000256" key="4">
    <source>
        <dbReference type="ARBA" id="ARBA00022723"/>
    </source>
</evidence>
<dbReference type="RefSeq" id="WP_311677119.1">
    <property type="nucleotide sequence ID" value="NZ_JAVRER010000020.1"/>
</dbReference>
<comment type="similarity">
    <text evidence="2 6">Belongs to the FPP/GGPP synthase family.</text>
</comment>
<dbReference type="PANTHER" id="PTHR12001:SF85">
    <property type="entry name" value="SHORT CHAIN ISOPRENYL DIPHOSPHATE SYNTHASE"/>
    <property type="match status" value="1"/>
</dbReference>
<name>A0ABD5E6X9_9ACTN</name>
<reference evidence="9" key="1">
    <citation type="submission" date="2023-07" db="EMBL/GenBank/DDBJ databases">
        <title>30 novel species of actinomycetes from the DSMZ collection.</title>
        <authorList>
            <person name="Nouioui I."/>
        </authorList>
    </citation>
    <scope>NUCLEOTIDE SEQUENCE [LARGE SCALE GENOMIC DNA]</scope>
    <source>
        <strain evidence="9">DSM 41982</strain>
    </source>
</reference>
<dbReference type="SUPFAM" id="SSF48576">
    <property type="entry name" value="Terpenoid synthases"/>
    <property type="match status" value="1"/>
</dbReference>
<protein>
    <submittedName>
        <fullName evidence="8">Polyprenyl synthetase family protein</fullName>
    </submittedName>
</protein>
<dbReference type="Gene3D" id="1.10.600.10">
    <property type="entry name" value="Farnesyl Diphosphate Synthase"/>
    <property type="match status" value="1"/>
</dbReference>
<dbReference type="GO" id="GO:0046872">
    <property type="term" value="F:metal ion binding"/>
    <property type="evidence" value="ECO:0007669"/>
    <property type="project" value="UniProtKB-KW"/>
</dbReference>
<comment type="caution">
    <text evidence="8">The sequence shown here is derived from an EMBL/GenBank/DDBJ whole genome shotgun (WGS) entry which is preliminary data.</text>
</comment>
<evidence type="ECO:0000256" key="2">
    <source>
        <dbReference type="ARBA" id="ARBA00006706"/>
    </source>
</evidence>
<feature type="region of interest" description="Disordered" evidence="7">
    <location>
        <begin position="375"/>
        <end position="454"/>
    </location>
</feature>
<sequence length="454" mass="46947">MVRAQEQPPDWRVVDARPSAAVAEVLERLLAPRVAEAARLDASFGRQVAQWLAATTRGGGRRLRSAFVWWGLRVSCPAPPPGTVAAALTVGAAVELLQSCALVQDDVMDNSPVRRGQPALHVLLGSTRAAAAGPGALGFGQSAAVLAGDLAMVWAEDTFADAHPPPEVAAPVRRLWSVLRTEMIAGQYLDLAGQADASHSATHALRTAVLKSGRYSVARPLELGALLAAAPPEVCRVLRAAGGAAGLAFQLRDDLLAVWGDPARTGKPTGEDIREGKPTLLAALGFSRAAARPRGAALAVLRRCYGNPAAGPAELAAVREVLEETGARRDVEAHIARLVGRASAHVEALPEAPEARARLLALVRLAAGTVAPADAPLAPAPAHPRPARGGSGPGHAAPQAPGPVRPAGPQRPDPEDRTRPHARAAAPHGRRPLRPAAPTPPGTHSNPSPAEEPS</sequence>
<dbReference type="InterPro" id="IPR008949">
    <property type="entry name" value="Isoprenoid_synthase_dom_sf"/>
</dbReference>
<evidence type="ECO:0000256" key="1">
    <source>
        <dbReference type="ARBA" id="ARBA00001946"/>
    </source>
</evidence>
<organism evidence="8 9">
    <name type="scientific">Streptomyces evansiae</name>
    <dbReference type="NCBI Taxonomy" id="3075535"/>
    <lineage>
        <taxon>Bacteria</taxon>
        <taxon>Bacillati</taxon>
        <taxon>Actinomycetota</taxon>
        <taxon>Actinomycetes</taxon>
        <taxon>Kitasatosporales</taxon>
        <taxon>Streptomycetaceae</taxon>
        <taxon>Streptomyces</taxon>
    </lineage>
</organism>
<dbReference type="InterPro" id="IPR033749">
    <property type="entry name" value="Polyprenyl_synt_CS"/>
</dbReference>
<dbReference type="AlphaFoldDB" id="A0ABD5E6X9"/>
<evidence type="ECO:0000313" key="9">
    <source>
        <dbReference type="Proteomes" id="UP001183607"/>
    </source>
</evidence>
<evidence type="ECO:0000256" key="3">
    <source>
        <dbReference type="ARBA" id="ARBA00022679"/>
    </source>
</evidence>
<accession>A0ABD5E6X9</accession>
<evidence type="ECO:0000313" key="8">
    <source>
        <dbReference type="EMBL" id="MDT0416771.1"/>
    </source>
</evidence>
<evidence type="ECO:0000256" key="6">
    <source>
        <dbReference type="RuleBase" id="RU004466"/>
    </source>
</evidence>
<proteinExistence type="inferred from homology"/>
<dbReference type="Pfam" id="PF00348">
    <property type="entry name" value="polyprenyl_synt"/>
    <property type="match status" value="1"/>
</dbReference>
<dbReference type="SFLD" id="SFLDS00005">
    <property type="entry name" value="Isoprenoid_Synthase_Type_I"/>
    <property type="match status" value="1"/>
</dbReference>
<dbReference type="Proteomes" id="UP001183607">
    <property type="component" value="Unassembled WGS sequence"/>
</dbReference>
<comment type="cofactor">
    <cofactor evidence="1">
        <name>Mg(2+)</name>
        <dbReference type="ChEBI" id="CHEBI:18420"/>
    </cofactor>
</comment>
<dbReference type="PROSITE" id="PS00723">
    <property type="entry name" value="POLYPRENYL_SYNTHASE_1"/>
    <property type="match status" value="1"/>
</dbReference>
<feature type="compositionally biased region" description="Pro residues" evidence="7">
    <location>
        <begin position="400"/>
        <end position="411"/>
    </location>
</feature>
<gene>
    <name evidence="8" type="ORF">RM574_14870</name>
</gene>
<dbReference type="GO" id="GO:0016740">
    <property type="term" value="F:transferase activity"/>
    <property type="evidence" value="ECO:0007669"/>
    <property type="project" value="UniProtKB-KW"/>
</dbReference>
<evidence type="ECO:0000256" key="5">
    <source>
        <dbReference type="ARBA" id="ARBA00022842"/>
    </source>
</evidence>